<keyword evidence="9" id="KW-1185">Reference proteome</keyword>
<evidence type="ECO:0000256" key="6">
    <source>
        <dbReference type="PROSITE-ProRule" id="PRU00277"/>
    </source>
</evidence>
<evidence type="ECO:0000256" key="4">
    <source>
        <dbReference type="ARBA" id="ARBA00023235"/>
    </source>
</evidence>
<dbReference type="SUPFAM" id="SSF54534">
    <property type="entry name" value="FKBP-like"/>
    <property type="match status" value="1"/>
</dbReference>
<dbReference type="AlphaFoldDB" id="A0A485NBA1"/>
<proteinExistence type="inferred from homology"/>
<dbReference type="Proteomes" id="UP000386466">
    <property type="component" value="Unassembled WGS sequence"/>
</dbReference>
<sequence length="201" mass="21669">MGAGSGGSQELEPFKRLPKEEVLQPIFVGNVLVPVKRSWKVVLTFFNGRFCRPWSAPEPGRSNGGKLVSLVACDQWDEKSKRCLLQCWGEWAVNAVPTANLVRTLGLGEPSVSQLIGCLEEGSPPAEAPPTGPYSVLTSVREAVTVWAGLEQDPVFLPTMSVGQRAKLTISPDYAYGATGHPGIIPPNATLVFDVELLKLE</sequence>
<dbReference type="Pfam" id="PF00254">
    <property type="entry name" value="FKBP_C"/>
    <property type="match status" value="1"/>
</dbReference>
<dbReference type="EC" id="5.2.1.8" evidence="2 6"/>
<keyword evidence="3 6" id="KW-0697">Rotamase</keyword>
<gene>
    <name evidence="8" type="ORF">LYPA_23C001221</name>
</gene>
<dbReference type="PANTHER" id="PTHR10516">
    <property type="entry name" value="PEPTIDYL-PROLYL CIS-TRANS ISOMERASE"/>
    <property type="match status" value="1"/>
</dbReference>
<dbReference type="InterPro" id="IPR001179">
    <property type="entry name" value="PPIase_FKBP_dom"/>
</dbReference>
<feature type="domain" description="PPIase FKBP-type" evidence="7">
    <location>
        <begin position="108"/>
        <end position="201"/>
    </location>
</feature>
<dbReference type="PROSITE" id="PS50059">
    <property type="entry name" value="FKBP_PPIASE"/>
    <property type="match status" value="1"/>
</dbReference>
<evidence type="ECO:0000313" key="9">
    <source>
        <dbReference type="Proteomes" id="UP000386466"/>
    </source>
</evidence>
<evidence type="ECO:0000256" key="1">
    <source>
        <dbReference type="ARBA" id="ARBA00000971"/>
    </source>
</evidence>
<comment type="similarity">
    <text evidence="5">Belongs to the FKBP-type PPIase family. FKBP1 subfamily.</text>
</comment>
<dbReference type="GO" id="GO:0003755">
    <property type="term" value="F:peptidyl-prolyl cis-trans isomerase activity"/>
    <property type="evidence" value="ECO:0007669"/>
    <property type="project" value="UniProtKB-KW"/>
</dbReference>
<dbReference type="GO" id="GO:0033017">
    <property type="term" value="C:sarcoplasmic reticulum membrane"/>
    <property type="evidence" value="ECO:0007669"/>
    <property type="project" value="TreeGrafter"/>
</dbReference>
<keyword evidence="4 6" id="KW-0413">Isomerase</keyword>
<dbReference type="InterPro" id="IPR046357">
    <property type="entry name" value="PPIase_dom_sf"/>
</dbReference>
<evidence type="ECO:0000256" key="3">
    <source>
        <dbReference type="ARBA" id="ARBA00023110"/>
    </source>
</evidence>
<dbReference type="PANTHER" id="PTHR10516:SF301">
    <property type="entry name" value="PEPTIDYL-PROLYL CIS-TRANS ISOMERASE FKBP1A-RELATED"/>
    <property type="match status" value="1"/>
</dbReference>
<name>A0A485NBA1_LYNPA</name>
<organism evidence="8 9">
    <name type="scientific">Lynx pardinus</name>
    <name type="common">Iberian lynx</name>
    <name type="synonym">Felis pardina</name>
    <dbReference type="NCBI Taxonomy" id="191816"/>
    <lineage>
        <taxon>Eukaryota</taxon>
        <taxon>Metazoa</taxon>
        <taxon>Chordata</taxon>
        <taxon>Craniata</taxon>
        <taxon>Vertebrata</taxon>
        <taxon>Euteleostomi</taxon>
        <taxon>Mammalia</taxon>
        <taxon>Eutheria</taxon>
        <taxon>Laurasiatheria</taxon>
        <taxon>Carnivora</taxon>
        <taxon>Feliformia</taxon>
        <taxon>Felidae</taxon>
        <taxon>Felinae</taxon>
        <taxon>Lynx</taxon>
    </lineage>
</organism>
<protein>
    <recommendedName>
        <fullName evidence="2 6">peptidylprolyl isomerase</fullName>
        <ecNumber evidence="2 6">5.2.1.8</ecNumber>
    </recommendedName>
</protein>
<accession>A0A485NBA1</accession>
<comment type="catalytic activity">
    <reaction evidence="1 6">
        <text>[protein]-peptidylproline (omega=180) = [protein]-peptidylproline (omega=0)</text>
        <dbReference type="Rhea" id="RHEA:16237"/>
        <dbReference type="Rhea" id="RHEA-COMP:10747"/>
        <dbReference type="Rhea" id="RHEA-COMP:10748"/>
        <dbReference type="ChEBI" id="CHEBI:83833"/>
        <dbReference type="ChEBI" id="CHEBI:83834"/>
        <dbReference type="EC" id="5.2.1.8"/>
    </reaction>
</comment>
<dbReference type="InterPro" id="IPR050689">
    <property type="entry name" value="FKBP-type_PPIase"/>
</dbReference>
<evidence type="ECO:0000313" key="8">
    <source>
        <dbReference type="EMBL" id="VFV29673.1"/>
    </source>
</evidence>
<reference evidence="8 9" key="1">
    <citation type="submission" date="2019-01" db="EMBL/GenBank/DDBJ databases">
        <authorList>
            <person name="Alioto T."/>
            <person name="Alioto T."/>
        </authorList>
    </citation>
    <scope>NUCLEOTIDE SEQUENCE [LARGE SCALE GENOMIC DNA]</scope>
</reference>
<evidence type="ECO:0000259" key="7">
    <source>
        <dbReference type="PROSITE" id="PS50059"/>
    </source>
</evidence>
<evidence type="ECO:0000256" key="2">
    <source>
        <dbReference type="ARBA" id="ARBA00013194"/>
    </source>
</evidence>
<evidence type="ECO:0000256" key="5">
    <source>
        <dbReference type="ARBA" id="ARBA00038106"/>
    </source>
</evidence>
<dbReference type="Gene3D" id="3.10.50.40">
    <property type="match status" value="1"/>
</dbReference>
<dbReference type="EMBL" id="CAAGRJ010013035">
    <property type="protein sequence ID" value="VFV29673.1"/>
    <property type="molecule type" value="Genomic_DNA"/>
</dbReference>